<dbReference type="InterPro" id="IPR051842">
    <property type="entry name" value="uS12_prolyl_hydroxylase"/>
</dbReference>
<keyword evidence="3" id="KW-0560">Oxidoreductase</keyword>
<evidence type="ECO:0000256" key="1">
    <source>
        <dbReference type="ARBA" id="ARBA00001961"/>
    </source>
</evidence>
<evidence type="ECO:0000256" key="3">
    <source>
        <dbReference type="ARBA" id="ARBA00023002"/>
    </source>
</evidence>
<evidence type="ECO:0000313" key="5">
    <source>
        <dbReference type="EMBL" id="MFC6196706.1"/>
    </source>
</evidence>
<keyword evidence="6" id="KW-1185">Reference proteome</keyword>
<dbReference type="Pfam" id="PF13661">
    <property type="entry name" value="2OG-FeII_Oxy_4"/>
    <property type="match status" value="1"/>
</dbReference>
<dbReference type="Proteomes" id="UP001596303">
    <property type="component" value="Unassembled WGS sequence"/>
</dbReference>
<dbReference type="PANTHER" id="PTHR12117">
    <property type="entry name" value="HISTONE ACETYLTRANSFERASE COMPLEX"/>
    <property type="match status" value="1"/>
</dbReference>
<gene>
    <name evidence="5" type="ORF">ACFQDM_01375</name>
</gene>
<dbReference type="Gene3D" id="2.60.120.620">
    <property type="entry name" value="q2cbj1_9rhob like domain"/>
    <property type="match status" value="1"/>
</dbReference>
<reference evidence="6" key="1">
    <citation type="journal article" date="2019" name="Int. J. Syst. Evol. Microbiol.">
        <title>The Global Catalogue of Microorganisms (GCM) 10K type strain sequencing project: providing services to taxonomists for standard genome sequencing and annotation.</title>
        <authorList>
            <consortium name="The Broad Institute Genomics Platform"/>
            <consortium name="The Broad Institute Genome Sequencing Center for Infectious Disease"/>
            <person name="Wu L."/>
            <person name="Ma J."/>
        </authorList>
    </citation>
    <scope>NUCLEOTIDE SEQUENCE [LARGE SCALE GENOMIC DNA]</scope>
    <source>
        <strain evidence="6">CGMCC-1.15741</strain>
    </source>
</reference>
<comment type="cofactor">
    <cofactor evidence="1">
        <name>L-ascorbate</name>
        <dbReference type="ChEBI" id="CHEBI:38290"/>
    </cofactor>
</comment>
<dbReference type="PANTHER" id="PTHR12117:SF0">
    <property type="entry name" value="PROLYL 3-HYDROXYLASE OGFOD1"/>
    <property type="match status" value="1"/>
</dbReference>
<evidence type="ECO:0000256" key="2">
    <source>
        <dbReference type="ARBA" id="ARBA00022964"/>
    </source>
</evidence>
<accession>A0ABW1S599</accession>
<dbReference type="RefSeq" id="WP_377374474.1">
    <property type="nucleotide sequence ID" value="NZ_JBHSSW010000002.1"/>
</dbReference>
<evidence type="ECO:0000259" key="4">
    <source>
        <dbReference type="SMART" id="SM00702"/>
    </source>
</evidence>
<proteinExistence type="predicted"/>
<name>A0ABW1S599_9PROT</name>
<dbReference type="SMART" id="SM00702">
    <property type="entry name" value="P4Hc"/>
    <property type="match status" value="1"/>
</dbReference>
<protein>
    <submittedName>
        <fullName evidence="5">2OG-Fe(II) oxygenase</fullName>
    </submittedName>
</protein>
<feature type="domain" description="Prolyl 4-hydroxylase alpha subunit" evidence="4">
    <location>
        <begin position="32"/>
        <end position="204"/>
    </location>
</feature>
<keyword evidence="2" id="KW-0223">Dioxygenase</keyword>
<dbReference type="EMBL" id="JBHSSW010000002">
    <property type="protein sequence ID" value="MFC6196706.1"/>
    <property type="molecule type" value="Genomic_DNA"/>
</dbReference>
<sequence>MTRESAEALKAALEKREWNLVLNDRERHIDLPKSEFAKIGLSRMQAAIKQAQGRAASEFQYVYENIPIADAVQSGRLNDDVLKAAYELMNSGEVIAALRTITGLDIDFCDMQGTKYGPGHMLTPHDDAVAGKNRKFAYVLGMTRDWSAVWGGQLQFLTEQGDVLESFVPKFNTLSIFEVPILHHVTQVANFAPRARISCTGWYRTKT</sequence>
<dbReference type="InterPro" id="IPR039558">
    <property type="entry name" value="TPA1/OFD1_N"/>
</dbReference>
<comment type="caution">
    <text evidence="5">The sequence shown here is derived from an EMBL/GenBank/DDBJ whole genome shotgun (WGS) entry which is preliminary data.</text>
</comment>
<organism evidence="5 6">
    <name type="scientific">Ponticaulis profundi</name>
    <dbReference type="NCBI Taxonomy" id="2665222"/>
    <lineage>
        <taxon>Bacteria</taxon>
        <taxon>Pseudomonadati</taxon>
        <taxon>Pseudomonadota</taxon>
        <taxon>Alphaproteobacteria</taxon>
        <taxon>Hyphomonadales</taxon>
        <taxon>Hyphomonadaceae</taxon>
        <taxon>Ponticaulis</taxon>
    </lineage>
</organism>
<evidence type="ECO:0000313" key="6">
    <source>
        <dbReference type="Proteomes" id="UP001596303"/>
    </source>
</evidence>
<dbReference type="InterPro" id="IPR006620">
    <property type="entry name" value="Pro_4_hyd_alph"/>
</dbReference>